<evidence type="ECO:0000313" key="11">
    <source>
        <dbReference type="Proteomes" id="UP000270661"/>
    </source>
</evidence>
<dbReference type="InterPro" id="IPR002310">
    <property type="entry name" value="Gly-tRNA_ligase_asu"/>
</dbReference>
<dbReference type="SUPFAM" id="SSF55681">
    <property type="entry name" value="Class II aaRS and biotin synthetases"/>
    <property type="match status" value="1"/>
</dbReference>
<keyword evidence="7 9" id="KW-0030">Aminoacyl-tRNA synthetase</keyword>
<dbReference type="InterPro" id="IPR006194">
    <property type="entry name" value="Gly-tRNA-synth_heterodimer"/>
</dbReference>
<protein>
    <recommendedName>
        <fullName evidence="9">Glycine--tRNA ligase alpha subunit</fullName>
        <ecNumber evidence="9">6.1.1.14</ecNumber>
    </recommendedName>
    <alternativeName>
        <fullName evidence="9">Glycyl-tRNA synthetase alpha subunit</fullName>
        <shortName evidence="9">GlyRS</shortName>
    </alternativeName>
</protein>
<gene>
    <name evidence="9" type="primary">glyQ</name>
    <name evidence="10" type="ORF">ALQ77_04885</name>
</gene>
<dbReference type="GO" id="GO:0004820">
    <property type="term" value="F:glycine-tRNA ligase activity"/>
    <property type="evidence" value="ECO:0007669"/>
    <property type="project" value="UniProtKB-UniRule"/>
</dbReference>
<evidence type="ECO:0000256" key="6">
    <source>
        <dbReference type="ARBA" id="ARBA00022917"/>
    </source>
</evidence>
<dbReference type="HAMAP" id="MF_00254">
    <property type="entry name" value="Gly_tRNA_synth_alpha"/>
    <property type="match status" value="1"/>
</dbReference>
<comment type="caution">
    <text evidence="10">The sequence shown here is derived from an EMBL/GenBank/DDBJ whole genome shotgun (WGS) entry which is preliminary data.</text>
</comment>
<dbReference type="Gene3D" id="1.20.58.180">
    <property type="entry name" value="Class II aaRS and biotin synthetases, domain 2"/>
    <property type="match status" value="1"/>
</dbReference>
<evidence type="ECO:0000256" key="2">
    <source>
        <dbReference type="ARBA" id="ARBA00011209"/>
    </source>
</evidence>
<evidence type="ECO:0000313" key="10">
    <source>
        <dbReference type="EMBL" id="RMM44797.1"/>
    </source>
</evidence>
<dbReference type="PROSITE" id="PS50861">
    <property type="entry name" value="AA_TRNA_LIGASE_II_GLYAB"/>
    <property type="match status" value="1"/>
</dbReference>
<evidence type="ECO:0000256" key="5">
    <source>
        <dbReference type="ARBA" id="ARBA00022840"/>
    </source>
</evidence>
<name>A0A3M3E554_9PSED</name>
<dbReference type="GO" id="GO:0005829">
    <property type="term" value="C:cytosol"/>
    <property type="evidence" value="ECO:0007669"/>
    <property type="project" value="TreeGrafter"/>
</dbReference>
<keyword evidence="11" id="KW-1185">Reference proteome</keyword>
<keyword evidence="9" id="KW-0963">Cytoplasm</keyword>
<dbReference type="Pfam" id="PF02091">
    <property type="entry name" value="tRNA-synt_2e"/>
    <property type="match status" value="1"/>
</dbReference>
<dbReference type="FunFam" id="3.30.930.10:FF:000006">
    <property type="entry name" value="Glycine--tRNA ligase alpha subunit"/>
    <property type="match status" value="1"/>
</dbReference>
<keyword evidence="5 9" id="KW-0067">ATP-binding</keyword>
<dbReference type="Proteomes" id="UP000270661">
    <property type="component" value="Unassembled WGS sequence"/>
</dbReference>
<reference evidence="10 11" key="1">
    <citation type="submission" date="2018-08" db="EMBL/GenBank/DDBJ databases">
        <title>Recombination of ecologically and evolutionarily significant loci maintains genetic cohesion in the Pseudomonas syringae species complex.</title>
        <authorList>
            <person name="Dillon M."/>
            <person name="Thakur S."/>
            <person name="Almeida R.N.D."/>
            <person name="Weir B.S."/>
            <person name="Guttman D.S."/>
        </authorList>
    </citation>
    <scope>NUCLEOTIDE SEQUENCE [LARGE SCALE GENOMIC DNA]</scope>
    <source>
        <strain evidence="10 11">NCPPB2445</strain>
    </source>
</reference>
<evidence type="ECO:0000256" key="9">
    <source>
        <dbReference type="HAMAP-Rule" id="MF_00254"/>
    </source>
</evidence>
<dbReference type="CDD" id="cd00733">
    <property type="entry name" value="GlyRS_alpha_core"/>
    <property type="match status" value="1"/>
</dbReference>
<dbReference type="EMBL" id="RBOJ01000096">
    <property type="protein sequence ID" value="RMM44797.1"/>
    <property type="molecule type" value="Genomic_DNA"/>
</dbReference>
<dbReference type="NCBIfam" id="NF006827">
    <property type="entry name" value="PRK09348.1"/>
    <property type="match status" value="1"/>
</dbReference>
<comment type="subunit">
    <text evidence="2 9">Tetramer of two alpha and two beta subunits.</text>
</comment>
<dbReference type="Gene3D" id="3.30.930.10">
    <property type="entry name" value="Bira Bifunctional Protein, Domain 2"/>
    <property type="match status" value="1"/>
</dbReference>
<dbReference type="NCBIfam" id="TIGR00388">
    <property type="entry name" value="glyQ"/>
    <property type="match status" value="1"/>
</dbReference>
<proteinExistence type="inferred from homology"/>
<dbReference type="PANTHER" id="PTHR30075:SF2">
    <property type="entry name" value="GLYCINE--TRNA LIGASE, CHLOROPLASTIC_MITOCHONDRIAL 2"/>
    <property type="match status" value="1"/>
</dbReference>
<accession>A0A3M3E554</accession>
<dbReference type="AlphaFoldDB" id="A0A3M3E554"/>
<dbReference type="PRINTS" id="PR01044">
    <property type="entry name" value="TRNASYNTHGA"/>
</dbReference>
<comment type="catalytic activity">
    <reaction evidence="8 9">
        <text>tRNA(Gly) + glycine + ATP = glycyl-tRNA(Gly) + AMP + diphosphate</text>
        <dbReference type="Rhea" id="RHEA:16013"/>
        <dbReference type="Rhea" id="RHEA-COMP:9664"/>
        <dbReference type="Rhea" id="RHEA-COMP:9683"/>
        <dbReference type="ChEBI" id="CHEBI:30616"/>
        <dbReference type="ChEBI" id="CHEBI:33019"/>
        <dbReference type="ChEBI" id="CHEBI:57305"/>
        <dbReference type="ChEBI" id="CHEBI:78442"/>
        <dbReference type="ChEBI" id="CHEBI:78522"/>
        <dbReference type="ChEBI" id="CHEBI:456215"/>
        <dbReference type="EC" id="6.1.1.14"/>
    </reaction>
</comment>
<dbReference type="PANTHER" id="PTHR30075">
    <property type="entry name" value="GLYCYL-TRNA SYNTHETASE"/>
    <property type="match status" value="1"/>
</dbReference>
<keyword evidence="6 9" id="KW-0648">Protein biosynthesis</keyword>
<evidence type="ECO:0000256" key="3">
    <source>
        <dbReference type="ARBA" id="ARBA00022598"/>
    </source>
</evidence>
<comment type="similarity">
    <text evidence="1 9">Belongs to the class-II aminoacyl-tRNA synthetase family.</text>
</comment>
<dbReference type="GO" id="GO:0006426">
    <property type="term" value="P:glycyl-tRNA aminoacylation"/>
    <property type="evidence" value="ECO:0007669"/>
    <property type="project" value="UniProtKB-UniRule"/>
</dbReference>
<evidence type="ECO:0000256" key="8">
    <source>
        <dbReference type="ARBA" id="ARBA00047937"/>
    </source>
</evidence>
<keyword evidence="3 9" id="KW-0436">Ligase</keyword>
<evidence type="ECO:0000256" key="4">
    <source>
        <dbReference type="ARBA" id="ARBA00022741"/>
    </source>
</evidence>
<keyword evidence="4 9" id="KW-0547">Nucleotide-binding</keyword>
<organism evidence="10 11">
    <name type="scientific">Pseudomonas corrugata</name>
    <dbReference type="NCBI Taxonomy" id="47879"/>
    <lineage>
        <taxon>Bacteria</taxon>
        <taxon>Pseudomonadati</taxon>
        <taxon>Pseudomonadota</taxon>
        <taxon>Gammaproteobacteria</taxon>
        <taxon>Pseudomonadales</taxon>
        <taxon>Pseudomonadaceae</taxon>
        <taxon>Pseudomonas</taxon>
    </lineage>
</organism>
<dbReference type="EC" id="6.1.1.14" evidence="9"/>
<dbReference type="InterPro" id="IPR045864">
    <property type="entry name" value="aa-tRNA-synth_II/BPL/LPL"/>
</dbReference>
<evidence type="ECO:0000256" key="7">
    <source>
        <dbReference type="ARBA" id="ARBA00023146"/>
    </source>
</evidence>
<evidence type="ECO:0000256" key="1">
    <source>
        <dbReference type="ARBA" id="ARBA00008226"/>
    </source>
</evidence>
<dbReference type="GO" id="GO:0005524">
    <property type="term" value="F:ATP binding"/>
    <property type="evidence" value="ECO:0007669"/>
    <property type="project" value="UniProtKB-UniRule"/>
</dbReference>
<dbReference type="STRING" id="47879.AXG94_15445"/>
<sequence>MHRSLLNSWAYCEPAILTAVCQLGVAVAVLGVVHDHPRGLHEGVANGRPDEGEAGLFQALAHLHGFGSDGRHFGAVLEMVDKGAVADERPEERHRVFQGQPGLGVAARGLELEAVADDARVLHQVLDFGIAHLRHPLYVEVVQHLAVMGAFAQHGDPGQPGLEPFEQKQLEQTLRIAQRRPPLLIVIGHVQRIFGTPKAAWHKAPGGVRTNESGILPLFKSQPKKQVNFVSQPTPAVRTFQDLILALQQYWAEQGCVVLQPYDMEVGAGTFHTATFLRAIGPETWNAAYVQPSRRPTDGRYGENPNRLQHYYQFQVVLKPNPENFQELYLGSLKRVGLDPLVHDIRFVEDNWESPTLGAWGLGWEVWLNGMEVTQFTYFQQAGGIECYPVTGEITYGLERLAMYLQGVDSVYDLVWADGPFGKVTYGDVFHQNEVEQSTYNFEHANVDKLFELFDFYESEAKRLIELDQPLPLPSYEMVLKASHTFNLLDARRAISVTARQQYILRVRTLARSVAQAYLMARAKLGFPMATPDLRDEVLAKLEAAQ</sequence>
<comment type="subcellular location">
    <subcellularLocation>
        <location evidence="9">Cytoplasm</location>
    </subcellularLocation>
</comment>